<dbReference type="HOGENOM" id="CLU_051357_1_0_1"/>
<keyword evidence="3" id="KW-0479">Metal-binding</keyword>
<dbReference type="RefSeq" id="XP_009542562.1">
    <property type="nucleotide sequence ID" value="XM_009544267.1"/>
</dbReference>
<name>W4KIQ6_HETIT</name>
<dbReference type="EMBL" id="KI925455">
    <property type="protein sequence ID" value="ETW85732.1"/>
    <property type="molecule type" value="Genomic_DNA"/>
</dbReference>
<dbReference type="PANTHER" id="PTHR46212">
    <property type="entry name" value="PEFLIN"/>
    <property type="match status" value="1"/>
</dbReference>
<evidence type="ECO:0000256" key="6">
    <source>
        <dbReference type="SAM" id="MobiDB-lite"/>
    </source>
</evidence>
<dbReference type="Gene3D" id="1.10.238.10">
    <property type="entry name" value="EF-hand"/>
    <property type="match status" value="1"/>
</dbReference>
<feature type="compositionally biased region" description="Basic residues" evidence="6">
    <location>
        <begin position="12"/>
        <end position="26"/>
    </location>
</feature>
<evidence type="ECO:0000259" key="7">
    <source>
        <dbReference type="PROSITE" id="PS50222"/>
    </source>
</evidence>
<dbReference type="Gene3D" id="6.10.140.900">
    <property type="match status" value="1"/>
</dbReference>
<evidence type="ECO:0000256" key="4">
    <source>
        <dbReference type="ARBA" id="ARBA00022737"/>
    </source>
</evidence>
<keyword evidence="9" id="KW-1185">Reference proteome</keyword>
<dbReference type="STRING" id="747525.W4KIQ6"/>
<dbReference type="GeneID" id="20674607"/>
<dbReference type="GO" id="GO:0005737">
    <property type="term" value="C:cytoplasm"/>
    <property type="evidence" value="ECO:0007669"/>
    <property type="project" value="UniProtKB-SubCell"/>
</dbReference>
<keyword evidence="5" id="KW-0106">Calcium</keyword>
<dbReference type="PROSITE" id="PS00018">
    <property type="entry name" value="EF_HAND_1"/>
    <property type="match status" value="2"/>
</dbReference>
<protein>
    <recommendedName>
        <fullName evidence="7">EF-hand domain-containing protein</fullName>
    </recommendedName>
</protein>
<dbReference type="InterPro" id="IPR051426">
    <property type="entry name" value="Peflin/Sorcin_CaBP"/>
</dbReference>
<feature type="domain" description="EF-hand" evidence="7">
    <location>
        <begin position="46"/>
        <end position="81"/>
    </location>
</feature>
<dbReference type="InterPro" id="IPR018247">
    <property type="entry name" value="EF_Hand_1_Ca_BS"/>
</dbReference>
<feature type="domain" description="EF-hand" evidence="7">
    <location>
        <begin position="185"/>
        <end position="220"/>
    </location>
</feature>
<reference evidence="8 9" key="1">
    <citation type="journal article" date="2012" name="New Phytol.">
        <title>Insight into trade-off between wood decay and parasitism from the genome of a fungal forest pathogen.</title>
        <authorList>
            <person name="Olson A."/>
            <person name="Aerts A."/>
            <person name="Asiegbu F."/>
            <person name="Belbahri L."/>
            <person name="Bouzid O."/>
            <person name="Broberg A."/>
            <person name="Canback B."/>
            <person name="Coutinho P.M."/>
            <person name="Cullen D."/>
            <person name="Dalman K."/>
            <person name="Deflorio G."/>
            <person name="van Diepen L.T."/>
            <person name="Dunand C."/>
            <person name="Duplessis S."/>
            <person name="Durling M."/>
            <person name="Gonthier P."/>
            <person name="Grimwood J."/>
            <person name="Fossdal C.G."/>
            <person name="Hansson D."/>
            <person name="Henrissat B."/>
            <person name="Hietala A."/>
            <person name="Himmelstrand K."/>
            <person name="Hoffmeister D."/>
            <person name="Hogberg N."/>
            <person name="James T.Y."/>
            <person name="Karlsson M."/>
            <person name="Kohler A."/>
            <person name="Kues U."/>
            <person name="Lee Y.H."/>
            <person name="Lin Y.C."/>
            <person name="Lind M."/>
            <person name="Lindquist E."/>
            <person name="Lombard V."/>
            <person name="Lucas S."/>
            <person name="Lunden K."/>
            <person name="Morin E."/>
            <person name="Murat C."/>
            <person name="Park J."/>
            <person name="Raffaello T."/>
            <person name="Rouze P."/>
            <person name="Salamov A."/>
            <person name="Schmutz J."/>
            <person name="Solheim H."/>
            <person name="Stahlberg J."/>
            <person name="Velez H."/>
            <person name="de Vries R.P."/>
            <person name="Wiebenga A."/>
            <person name="Woodward S."/>
            <person name="Yakovlev I."/>
            <person name="Garbelotto M."/>
            <person name="Martin F."/>
            <person name="Grigoriev I.V."/>
            <person name="Stenlid J."/>
        </authorList>
    </citation>
    <scope>NUCLEOTIDE SEQUENCE [LARGE SCALE GENOMIC DNA]</scope>
    <source>
        <strain evidence="8 9">TC 32-1</strain>
    </source>
</reference>
<feature type="region of interest" description="Disordered" evidence="6">
    <location>
        <begin position="1"/>
        <end position="40"/>
    </location>
</feature>
<dbReference type="InterPro" id="IPR002048">
    <property type="entry name" value="EF_hand_dom"/>
</dbReference>
<evidence type="ECO:0000313" key="8">
    <source>
        <dbReference type="EMBL" id="ETW85732.1"/>
    </source>
</evidence>
<feature type="domain" description="EF-hand" evidence="7">
    <location>
        <begin position="113"/>
        <end position="148"/>
    </location>
</feature>
<dbReference type="KEGG" id="hir:HETIRDRAFT_432369"/>
<sequence length="220" mass="24472">MAYYSNPNYNSGHRHSVSSGHHHHNHSPAPPGYSGGGYGYQQPPLGADPQLWQWFSAVDADRSGAISANELQSALVNGNWSGFDLDTVKMLMNIFDTDRSGTIGFNEFSGLWKYISDWQNVFKHFDKDRSGTIDGYELAEALRSFGYNLAPSILTLIEQKYATGPSTGYGPPPGITFDRFVRACVAVKSLTESFQRVDTDRDGWVTINYEDFMKIVLNAP</sequence>
<dbReference type="GO" id="GO:0005509">
    <property type="term" value="F:calcium ion binding"/>
    <property type="evidence" value="ECO:0007669"/>
    <property type="project" value="InterPro"/>
</dbReference>
<organism evidence="8 9">
    <name type="scientific">Heterobasidion irregulare (strain TC 32-1)</name>
    <dbReference type="NCBI Taxonomy" id="747525"/>
    <lineage>
        <taxon>Eukaryota</taxon>
        <taxon>Fungi</taxon>
        <taxon>Dikarya</taxon>
        <taxon>Basidiomycota</taxon>
        <taxon>Agaricomycotina</taxon>
        <taxon>Agaricomycetes</taxon>
        <taxon>Russulales</taxon>
        <taxon>Bondarzewiaceae</taxon>
        <taxon>Heterobasidion</taxon>
        <taxon>Heterobasidion annosum species complex</taxon>
    </lineage>
</organism>
<dbReference type="SMART" id="SM00054">
    <property type="entry name" value="EFh"/>
    <property type="match status" value="4"/>
</dbReference>
<dbReference type="AlphaFoldDB" id="W4KIQ6"/>
<evidence type="ECO:0000256" key="5">
    <source>
        <dbReference type="ARBA" id="ARBA00022837"/>
    </source>
</evidence>
<evidence type="ECO:0000256" key="3">
    <source>
        <dbReference type="ARBA" id="ARBA00022723"/>
    </source>
</evidence>
<dbReference type="SUPFAM" id="SSF47473">
    <property type="entry name" value="EF-hand"/>
    <property type="match status" value="1"/>
</dbReference>
<gene>
    <name evidence="8" type="ORF">HETIRDRAFT_432369</name>
</gene>
<dbReference type="GO" id="GO:0048306">
    <property type="term" value="F:calcium-dependent protein binding"/>
    <property type="evidence" value="ECO:0007669"/>
    <property type="project" value="UniProtKB-ARBA"/>
</dbReference>
<dbReference type="Pfam" id="PF13499">
    <property type="entry name" value="EF-hand_7"/>
    <property type="match status" value="2"/>
</dbReference>
<comment type="subcellular location">
    <subcellularLocation>
        <location evidence="1">Cytoplasm</location>
    </subcellularLocation>
</comment>
<evidence type="ECO:0000256" key="2">
    <source>
        <dbReference type="ARBA" id="ARBA00022490"/>
    </source>
</evidence>
<accession>W4KIQ6</accession>
<dbReference type="eggNOG" id="KOG0037">
    <property type="taxonomic scope" value="Eukaryota"/>
</dbReference>
<dbReference type="PANTHER" id="PTHR46212:SF3">
    <property type="entry name" value="GH27120P"/>
    <property type="match status" value="1"/>
</dbReference>
<keyword evidence="4" id="KW-0677">Repeat</keyword>
<dbReference type="InterPro" id="IPR011992">
    <property type="entry name" value="EF-hand-dom_pair"/>
</dbReference>
<evidence type="ECO:0000256" key="1">
    <source>
        <dbReference type="ARBA" id="ARBA00004496"/>
    </source>
</evidence>
<evidence type="ECO:0000313" key="9">
    <source>
        <dbReference type="Proteomes" id="UP000030671"/>
    </source>
</evidence>
<dbReference type="InParanoid" id="W4KIQ6"/>
<proteinExistence type="predicted"/>
<dbReference type="PROSITE" id="PS50222">
    <property type="entry name" value="EF_HAND_2"/>
    <property type="match status" value="3"/>
</dbReference>
<dbReference type="Proteomes" id="UP000030671">
    <property type="component" value="Unassembled WGS sequence"/>
</dbReference>
<keyword evidence="2" id="KW-0963">Cytoplasm</keyword>
<dbReference type="OrthoDB" id="186625at2759"/>
<dbReference type="CDD" id="cd16180">
    <property type="entry name" value="EFh_PEF_Group_I"/>
    <property type="match status" value="1"/>
</dbReference>